<name>A0ABP6SMS6_9ACTN</name>
<comment type="caution">
    <text evidence="2">The sequence shown here is derived from an EMBL/GenBank/DDBJ whole genome shotgun (WGS) entry which is preliminary data.</text>
</comment>
<sequence>MLDHAVHPSGLAAVQRNRECGTAPERWDALLKSLDFGYDDVKITFGELLDILATQQPAPTNPA</sequence>
<dbReference type="Proteomes" id="UP001499990">
    <property type="component" value="Unassembled WGS sequence"/>
</dbReference>
<reference evidence="2" key="3">
    <citation type="submission" date="2023-12" db="EMBL/GenBank/DDBJ databases">
        <authorList>
            <person name="Sun Q."/>
            <person name="Inoue M."/>
        </authorList>
    </citation>
    <scope>NUCLEOTIDE SEQUENCE</scope>
    <source>
        <strain evidence="2">JCM 9651</strain>
    </source>
</reference>
<protein>
    <submittedName>
        <fullName evidence="2">Uncharacterized protein</fullName>
    </submittedName>
</protein>
<organism evidence="2 3">
    <name type="scientific">Streptomyces sannanensis</name>
    <dbReference type="NCBI Taxonomy" id="285536"/>
    <lineage>
        <taxon>Bacteria</taxon>
        <taxon>Bacillati</taxon>
        <taxon>Actinomycetota</taxon>
        <taxon>Actinomycetes</taxon>
        <taxon>Kitasatosporales</taxon>
        <taxon>Streptomycetaceae</taxon>
        <taxon>Streptomyces</taxon>
    </lineage>
</organism>
<gene>
    <name evidence="1" type="ORF">GCM10020367_70230</name>
    <name evidence="2" type="ORF">GCM10020367_70620</name>
</gene>
<keyword evidence="3" id="KW-1185">Reference proteome</keyword>
<evidence type="ECO:0000313" key="3">
    <source>
        <dbReference type="Proteomes" id="UP001499990"/>
    </source>
</evidence>
<dbReference type="EMBL" id="BAAAYL010000003">
    <property type="protein sequence ID" value="GAA3381017.1"/>
    <property type="molecule type" value="Genomic_DNA"/>
</dbReference>
<dbReference type="RefSeq" id="WP_345045489.1">
    <property type="nucleotide sequence ID" value="NZ_BAAAYL010000003.1"/>
</dbReference>
<reference evidence="2" key="1">
    <citation type="journal article" date="2014" name="Int. J. Syst. Evol. Microbiol.">
        <title>Complete genome of a new Firmicutes species belonging to the dominant human colonic microbiota ('Ruminococcus bicirculans') reveals two chromosomes and a selective capacity to utilize plant glucans.</title>
        <authorList>
            <consortium name="NISC Comparative Sequencing Program"/>
            <person name="Wegmann U."/>
            <person name="Louis P."/>
            <person name="Goesmann A."/>
            <person name="Henrissat B."/>
            <person name="Duncan S.H."/>
            <person name="Flint H.J."/>
        </authorList>
    </citation>
    <scope>NUCLEOTIDE SEQUENCE</scope>
    <source>
        <strain evidence="2">JCM 9651</strain>
    </source>
</reference>
<evidence type="ECO:0000313" key="1">
    <source>
        <dbReference type="EMBL" id="GAA3380937.1"/>
    </source>
</evidence>
<reference evidence="3" key="2">
    <citation type="journal article" date="2019" name="Int. J. Syst. Evol. Microbiol.">
        <title>The Global Catalogue of Microorganisms (GCM) 10K type strain sequencing project: providing services to taxonomists for standard genome sequencing and annotation.</title>
        <authorList>
            <consortium name="The Broad Institute Genomics Platform"/>
            <consortium name="The Broad Institute Genome Sequencing Center for Infectious Disease"/>
            <person name="Wu L."/>
            <person name="Ma J."/>
        </authorList>
    </citation>
    <scope>NUCLEOTIDE SEQUENCE [LARGE SCALE GENOMIC DNA]</scope>
    <source>
        <strain evidence="3">JCM 9651</strain>
    </source>
</reference>
<accession>A0ABP6SMS6</accession>
<dbReference type="EMBL" id="BAAAYL010000003">
    <property type="protein sequence ID" value="GAA3380937.1"/>
    <property type="molecule type" value="Genomic_DNA"/>
</dbReference>
<proteinExistence type="predicted"/>
<evidence type="ECO:0000313" key="2">
    <source>
        <dbReference type="EMBL" id="GAA3381017.1"/>
    </source>
</evidence>